<evidence type="ECO:0000313" key="3">
    <source>
        <dbReference type="Proteomes" id="UP001604277"/>
    </source>
</evidence>
<dbReference type="AlphaFoldDB" id="A0ABD1SPH7"/>
<keyword evidence="3" id="KW-1185">Reference proteome</keyword>
<dbReference type="EMBL" id="JBFOLJ010000010">
    <property type="protein sequence ID" value="KAL2502631.1"/>
    <property type="molecule type" value="Genomic_DNA"/>
</dbReference>
<proteinExistence type="predicted"/>
<evidence type="ECO:0000313" key="2">
    <source>
        <dbReference type="EMBL" id="KAL2502631.1"/>
    </source>
</evidence>
<reference evidence="3" key="1">
    <citation type="submission" date="2024-07" db="EMBL/GenBank/DDBJ databases">
        <title>Two chromosome-level genome assemblies of Korean endemic species Abeliophyllum distichum and Forsythia ovata (Oleaceae).</title>
        <authorList>
            <person name="Jang H."/>
        </authorList>
    </citation>
    <scope>NUCLEOTIDE SEQUENCE [LARGE SCALE GENOMIC DNA]</scope>
</reference>
<feature type="region of interest" description="Disordered" evidence="1">
    <location>
        <begin position="1"/>
        <end position="42"/>
    </location>
</feature>
<comment type="caution">
    <text evidence="2">The sequence shown here is derived from an EMBL/GenBank/DDBJ whole genome shotgun (WGS) entry which is preliminary data.</text>
</comment>
<evidence type="ECO:0000256" key="1">
    <source>
        <dbReference type="SAM" id="MobiDB-lite"/>
    </source>
</evidence>
<gene>
    <name evidence="2" type="ORF">Fot_36479</name>
</gene>
<organism evidence="2 3">
    <name type="scientific">Forsythia ovata</name>
    <dbReference type="NCBI Taxonomy" id="205694"/>
    <lineage>
        <taxon>Eukaryota</taxon>
        <taxon>Viridiplantae</taxon>
        <taxon>Streptophyta</taxon>
        <taxon>Embryophyta</taxon>
        <taxon>Tracheophyta</taxon>
        <taxon>Spermatophyta</taxon>
        <taxon>Magnoliopsida</taxon>
        <taxon>eudicotyledons</taxon>
        <taxon>Gunneridae</taxon>
        <taxon>Pentapetalae</taxon>
        <taxon>asterids</taxon>
        <taxon>lamiids</taxon>
        <taxon>Lamiales</taxon>
        <taxon>Oleaceae</taxon>
        <taxon>Forsythieae</taxon>
        <taxon>Forsythia</taxon>
    </lineage>
</organism>
<name>A0ABD1SPH7_9LAMI</name>
<accession>A0ABD1SPH7</accession>
<sequence length="143" mass="16398">MDKLKKDMQNAESDVVEFSKTYDHTGLGRGQQTEEETGQQGAELENALDSLKTECSSLKEVNLKLEKGTEETVKAGVEIFRNQFEFTQDYENLQAFFVNFGVRKVLSKLKSSTLLWTSLQLKQTIPFLRRPEKKQPNLPLTEH</sequence>
<protein>
    <submittedName>
        <fullName evidence="2">Uncharacterized protein</fullName>
    </submittedName>
</protein>
<dbReference type="Proteomes" id="UP001604277">
    <property type="component" value="Unassembled WGS sequence"/>
</dbReference>